<comment type="caution">
    <text evidence="1">The sequence shown here is derived from an EMBL/GenBank/DDBJ whole genome shotgun (WGS) entry which is preliminary data.</text>
</comment>
<sequence length="298" mass="31830">MVFKKLMRAFGVGGPGVDTVLHRADTQPGRTLTGTVEITGGDHDVVIQEVVLSLVTRAEVEMGDAEGGAVVEFARSVVSGEFGLAAGEERRIDFELPVPWETPVTMFYGKPLRGMAVGVRTELAVAKAVDKGDLDPVNVHPLGCQEAVLEAFEGLGFQFRSADLEHGRIHGVAQQLPFYQEIEYIAPSQYRGRVGEVELTFVADPREIEVVLEADGRSGGDAFGRFRMSHEEAESADWPSLVGGWVSELADRIPHQSHHGGHHGGMGGVVAGAAAGVVGGMVLGEVFDEVGEELFGEE</sequence>
<dbReference type="PANTHER" id="PTHR40053">
    <property type="entry name" value="SPORULATION-CONTROL PROTEIN SPO0M"/>
    <property type="match status" value="1"/>
</dbReference>
<protein>
    <submittedName>
        <fullName evidence="1">Sporulation-control protein</fullName>
    </submittedName>
</protein>
<dbReference type="Pfam" id="PF07070">
    <property type="entry name" value="Spo0M"/>
    <property type="match status" value="1"/>
</dbReference>
<reference evidence="1 2" key="1">
    <citation type="journal article" date="2013" name="Stand. Genomic Sci.">
        <title>Genomic Encyclopedia of Type Strains, Phase I: The one thousand microbial genomes (KMG-I) project.</title>
        <authorList>
            <person name="Kyrpides N.C."/>
            <person name="Woyke T."/>
            <person name="Eisen J.A."/>
            <person name="Garrity G."/>
            <person name="Lilburn T.G."/>
            <person name="Beck B.J."/>
            <person name="Whitman W.B."/>
            <person name="Hugenholtz P."/>
            <person name="Klenk H.P."/>
        </authorList>
    </citation>
    <scope>NUCLEOTIDE SEQUENCE [LARGE SCALE GENOMIC DNA]</scope>
    <source>
        <strain evidence="1 2">DSM 45044</strain>
    </source>
</reference>
<evidence type="ECO:0000313" key="2">
    <source>
        <dbReference type="Proteomes" id="UP000321617"/>
    </source>
</evidence>
<name>A0A562VDZ1_9ACTN</name>
<evidence type="ECO:0000313" key="1">
    <source>
        <dbReference type="EMBL" id="TWJ16106.1"/>
    </source>
</evidence>
<dbReference type="RefSeq" id="WP_147135948.1">
    <property type="nucleotide sequence ID" value="NZ_BAABIJ010000001.1"/>
</dbReference>
<dbReference type="InterPro" id="IPR009776">
    <property type="entry name" value="Spore_0_M"/>
</dbReference>
<dbReference type="EMBL" id="VLLL01000005">
    <property type="protein sequence ID" value="TWJ16106.1"/>
    <property type="molecule type" value="Genomic_DNA"/>
</dbReference>
<proteinExistence type="predicted"/>
<dbReference type="Proteomes" id="UP000321617">
    <property type="component" value="Unassembled WGS sequence"/>
</dbReference>
<dbReference type="AlphaFoldDB" id="A0A562VDZ1"/>
<accession>A0A562VDZ1</accession>
<keyword evidence="2" id="KW-1185">Reference proteome</keyword>
<gene>
    <name evidence="1" type="ORF">LX16_1830</name>
</gene>
<dbReference type="OrthoDB" id="3431481at2"/>
<organism evidence="1 2">
    <name type="scientific">Stackebrandtia albiflava</name>
    <dbReference type="NCBI Taxonomy" id="406432"/>
    <lineage>
        <taxon>Bacteria</taxon>
        <taxon>Bacillati</taxon>
        <taxon>Actinomycetota</taxon>
        <taxon>Actinomycetes</taxon>
        <taxon>Glycomycetales</taxon>
        <taxon>Glycomycetaceae</taxon>
        <taxon>Stackebrandtia</taxon>
    </lineage>
</organism>
<dbReference type="PANTHER" id="PTHR40053:SF1">
    <property type="entry name" value="SPORULATION-CONTROL PROTEIN SPO0M"/>
    <property type="match status" value="1"/>
</dbReference>